<organism evidence="1 2">
    <name type="scientific">Solanum verrucosum</name>
    <dbReference type="NCBI Taxonomy" id="315347"/>
    <lineage>
        <taxon>Eukaryota</taxon>
        <taxon>Viridiplantae</taxon>
        <taxon>Streptophyta</taxon>
        <taxon>Embryophyta</taxon>
        <taxon>Tracheophyta</taxon>
        <taxon>Spermatophyta</taxon>
        <taxon>Magnoliopsida</taxon>
        <taxon>eudicotyledons</taxon>
        <taxon>Gunneridae</taxon>
        <taxon>Pentapetalae</taxon>
        <taxon>asterids</taxon>
        <taxon>lamiids</taxon>
        <taxon>Solanales</taxon>
        <taxon>Solanaceae</taxon>
        <taxon>Solanoideae</taxon>
        <taxon>Solaneae</taxon>
        <taxon>Solanum</taxon>
    </lineage>
</organism>
<evidence type="ECO:0000313" key="2">
    <source>
        <dbReference type="Proteomes" id="UP001234989"/>
    </source>
</evidence>
<sequence>MNGSQCFARNVYKRGSHVWTNQLQLYRFRRKGRDKDRGKNGYPPQTRNKALEKSRLRISSKRNRSMRRMKHHKDKENGRLLDIELLSEENLGTVKIQEEDRTLNQGMLTDNVLLSHELVKGYGTKGISPRCMFKIDMQKAHDSLEWHFLEEVLSVGDFYKHVGGTINKHYENILNVETCSSLFSSMVKAYSTNVGFDAPTSHTRGKSISLTSKIGESSHSKA</sequence>
<dbReference type="AlphaFoldDB" id="A0AAF0UXQ5"/>
<name>A0AAF0UXQ5_SOLVR</name>
<evidence type="ECO:0000313" key="1">
    <source>
        <dbReference type="EMBL" id="WMV54715.1"/>
    </source>
</evidence>
<keyword evidence="2" id="KW-1185">Reference proteome</keyword>
<protein>
    <recommendedName>
        <fullName evidence="3">Reverse transcriptase domain-containing protein</fullName>
    </recommendedName>
</protein>
<gene>
    <name evidence="1" type="ORF">MTR67_048100</name>
</gene>
<accession>A0AAF0UXQ5</accession>
<dbReference type="EMBL" id="CP133622">
    <property type="protein sequence ID" value="WMV54715.1"/>
    <property type="molecule type" value="Genomic_DNA"/>
</dbReference>
<evidence type="ECO:0008006" key="3">
    <source>
        <dbReference type="Google" id="ProtNLM"/>
    </source>
</evidence>
<reference evidence="1" key="1">
    <citation type="submission" date="2023-08" db="EMBL/GenBank/DDBJ databases">
        <title>A de novo genome assembly of Solanum verrucosum Schlechtendal, a Mexican diploid species geographically isolated from the other diploid A-genome species in potato relatives.</title>
        <authorList>
            <person name="Hosaka K."/>
        </authorList>
    </citation>
    <scope>NUCLEOTIDE SEQUENCE</scope>
    <source>
        <tissue evidence="1">Young leaves</tissue>
    </source>
</reference>
<dbReference type="Proteomes" id="UP001234989">
    <property type="component" value="Chromosome 11"/>
</dbReference>
<proteinExistence type="predicted"/>